<gene>
    <name evidence="1" type="ORF">H8718_20085</name>
</gene>
<comment type="caution">
    <text evidence="1">The sequence shown here is derived from an EMBL/GenBank/DDBJ whole genome shotgun (WGS) entry which is preliminary data.</text>
</comment>
<reference evidence="1" key="1">
    <citation type="submission" date="2020-08" db="EMBL/GenBank/DDBJ databases">
        <title>Genome public.</title>
        <authorList>
            <person name="Liu C."/>
            <person name="Sun Q."/>
        </authorList>
    </citation>
    <scope>NUCLEOTIDE SEQUENCE</scope>
    <source>
        <strain evidence="1">NSJ-12</strain>
    </source>
</reference>
<organism evidence="1 2">
    <name type="scientific">Zhenhengia yiwuensis</name>
    <dbReference type="NCBI Taxonomy" id="2763666"/>
    <lineage>
        <taxon>Bacteria</taxon>
        <taxon>Bacillati</taxon>
        <taxon>Bacillota</taxon>
        <taxon>Clostridia</taxon>
        <taxon>Lachnospirales</taxon>
        <taxon>Lachnospiraceae</taxon>
        <taxon>Zhenhengia</taxon>
    </lineage>
</organism>
<sequence>MEEKIRELEKRVAELEVKAQNQPLLIKLDITNNSDFADYLFKCIVQYQQIMTQSNYYQE</sequence>
<dbReference type="Proteomes" id="UP000655830">
    <property type="component" value="Unassembled WGS sequence"/>
</dbReference>
<dbReference type="AlphaFoldDB" id="A0A926EID5"/>
<name>A0A926EID5_9FIRM</name>
<protein>
    <submittedName>
        <fullName evidence="1">Uncharacterized protein</fullName>
    </submittedName>
</protein>
<dbReference type="EMBL" id="JACRSY010000098">
    <property type="protein sequence ID" value="MBC8581771.1"/>
    <property type="molecule type" value="Genomic_DNA"/>
</dbReference>
<keyword evidence="2" id="KW-1185">Reference proteome</keyword>
<evidence type="ECO:0000313" key="2">
    <source>
        <dbReference type="Proteomes" id="UP000655830"/>
    </source>
</evidence>
<proteinExistence type="predicted"/>
<accession>A0A926EID5</accession>
<dbReference type="RefSeq" id="WP_249334840.1">
    <property type="nucleotide sequence ID" value="NZ_JACRSY010000098.1"/>
</dbReference>
<evidence type="ECO:0000313" key="1">
    <source>
        <dbReference type="EMBL" id="MBC8581771.1"/>
    </source>
</evidence>